<dbReference type="Pfam" id="PF09952">
    <property type="entry name" value="AbiEi_2"/>
    <property type="match status" value="1"/>
</dbReference>
<protein>
    <submittedName>
        <fullName evidence="1">Uncharacterized protein</fullName>
    </submittedName>
</protein>
<sequence>MREKQSPTQFTDKVALLFLLLLSDPERKWHVHDFRREGISMGWASEILSALHDSHLVEREYRGKFSYTTLVSPQRLIGTWTERYSFSMNRQYSFRSVQKNILSELKTACKKEKKPPYALTLHTGANFLAPYVKSPAVHAYLEAKSFGRTLAFLKKALDLRQVMDGGTINFYEPFYKEAVFKNTRILRGFRVVSNLQLYLDLFHHGLRGYEHSTHLKHTLEEQRISLWSK</sequence>
<gene>
    <name evidence="1" type="ORF">E3J62_07990</name>
</gene>
<proteinExistence type="predicted"/>
<reference evidence="1 2" key="1">
    <citation type="submission" date="2019-03" db="EMBL/GenBank/DDBJ databases">
        <title>Metabolic potential of uncultured bacteria and archaea associated with petroleum seepage in deep-sea sediments.</title>
        <authorList>
            <person name="Dong X."/>
            <person name="Hubert C."/>
        </authorList>
    </citation>
    <scope>NUCLEOTIDE SEQUENCE [LARGE SCALE GENOMIC DNA]</scope>
    <source>
        <strain evidence="1">E44_bin18</strain>
    </source>
</reference>
<dbReference type="EMBL" id="SOJN01000088">
    <property type="protein sequence ID" value="TET45280.1"/>
    <property type="molecule type" value="Genomic_DNA"/>
</dbReference>
<accession>A0A523URW7</accession>
<dbReference type="AlphaFoldDB" id="A0A523URW7"/>
<evidence type="ECO:0000313" key="2">
    <source>
        <dbReference type="Proteomes" id="UP000315525"/>
    </source>
</evidence>
<evidence type="ECO:0000313" key="1">
    <source>
        <dbReference type="EMBL" id="TET45280.1"/>
    </source>
</evidence>
<dbReference type="InterPro" id="IPR019238">
    <property type="entry name" value="AbiEi_2"/>
</dbReference>
<name>A0A523URW7_UNCT6</name>
<comment type="caution">
    <text evidence="1">The sequence shown here is derived from an EMBL/GenBank/DDBJ whole genome shotgun (WGS) entry which is preliminary data.</text>
</comment>
<dbReference type="Proteomes" id="UP000315525">
    <property type="component" value="Unassembled WGS sequence"/>
</dbReference>
<organism evidence="1 2">
    <name type="scientific">candidate division TA06 bacterium</name>
    <dbReference type="NCBI Taxonomy" id="2250710"/>
    <lineage>
        <taxon>Bacteria</taxon>
        <taxon>Bacteria division TA06</taxon>
    </lineage>
</organism>